<name>A0A1K1NYW6_9FLAO</name>
<evidence type="ECO:0000313" key="2">
    <source>
        <dbReference type="EMBL" id="SFW39590.1"/>
    </source>
</evidence>
<evidence type="ECO:0000313" key="3">
    <source>
        <dbReference type="Proteomes" id="UP000183257"/>
    </source>
</evidence>
<feature type="domain" description="GP-PDE" evidence="1">
    <location>
        <begin position="40"/>
        <end position="284"/>
    </location>
</feature>
<dbReference type="InterPro" id="IPR030395">
    <property type="entry name" value="GP_PDE_dom"/>
</dbReference>
<dbReference type="Pfam" id="PF03009">
    <property type="entry name" value="GDPD"/>
    <property type="match status" value="1"/>
</dbReference>
<proteinExistence type="predicted"/>
<reference evidence="3" key="1">
    <citation type="submission" date="2016-11" db="EMBL/GenBank/DDBJ databases">
        <authorList>
            <person name="Varghese N."/>
            <person name="Submissions S."/>
        </authorList>
    </citation>
    <scope>NUCLEOTIDE SEQUENCE [LARGE SCALE GENOMIC DNA]</scope>
    <source>
        <strain evidence="3">DSM 24786</strain>
    </source>
</reference>
<dbReference type="InterPro" id="IPR017946">
    <property type="entry name" value="PLC-like_Pdiesterase_TIM-brl"/>
</dbReference>
<dbReference type="PANTHER" id="PTHR46211:SF14">
    <property type="entry name" value="GLYCEROPHOSPHODIESTER PHOSPHODIESTERASE"/>
    <property type="match status" value="1"/>
</dbReference>
<dbReference type="PROSITE" id="PS51704">
    <property type="entry name" value="GP_PDE"/>
    <property type="match status" value="1"/>
</dbReference>
<dbReference type="EMBL" id="FPIY01000002">
    <property type="protein sequence ID" value="SFW39590.1"/>
    <property type="molecule type" value="Genomic_DNA"/>
</dbReference>
<sequence>MKKLLIPILLISFLFIGCNGKNKQEKTLQTYFSYVENRELLVSAHRGGKGYVGYPENCLETMQYVKKHIPNALFEIDVAKSKDGVLLLMHDNALERTSTGFGRVDQNNWEVLSKLKLKDNFDSIVDFKIPLFKDVLDWAKKDNAILTVDIKRSVDPEEVLHFIEENDALNQSVIITYSIETAQKLYKLNPKVVLSVSIRNMEEFNRAANSGIPWKNMVAFTGTKLSDPSLYNKLHKKGVMCMLGTLGNLDRQAAAKGDHLYKEWAKLGIDIFAADRALEVQKAIRDKKK</sequence>
<evidence type="ECO:0000259" key="1">
    <source>
        <dbReference type="PROSITE" id="PS51704"/>
    </source>
</evidence>
<dbReference type="AlphaFoldDB" id="A0A1K1NYW6"/>
<keyword evidence="3" id="KW-1185">Reference proteome</keyword>
<dbReference type="PROSITE" id="PS51257">
    <property type="entry name" value="PROKAR_LIPOPROTEIN"/>
    <property type="match status" value="1"/>
</dbReference>
<accession>A0A1K1NYW6</accession>
<gene>
    <name evidence="2" type="ORF">SAMN05660313_01416</name>
</gene>
<dbReference type="Proteomes" id="UP000183257">
    <property type="component" value="Unassembled WGS sequence"/>
</dbReference>
<dbReference type="SUPFAM" id="SSF51695">
    <property type="entry name" value="PLC-like phosphodiesterases"/>
    <property type="match status" value="1"/>
</dbReference>
<dbReference type="STRING" id="76595.SAMN05660313_01416"/>
<dbReference type="Gene3D" id="3.20.20.190">
    <property type="entry name" value="Phosphatidylinositol (PI) phosphodiesterase"/>
    <property type="match status" value="1"/>
</dbReference>
<protein>
    <submittedName>
        <fullName evidence="2">Glycerophosphoryl diester phosphodiesterase</fullName>
    </submittedName>
</protein>
<dbReference type="CDD" id="cd08566">
    <property type="entry name" value="GDPD_AtGDE_like"/>
    <property type="match status" value="1"/>
</dbReference>
<dbReference type="RefSeq" id="WP_072303097.1">
    <property type="nucleotide sequence ID" value="NZ_FPIY01000002.1"/>
</dbReference>
<dbReference type="PANTHER" id="PTHR46211">
    <property type="entry name" value="GLYCEROPHOSPHORYL DIESTER PHOSPHODIESTERASE"/>
    <property type="match status" value="1"/>
</dbReference>
<dbReference type="OrthoDB" id="384721at2"/>
<dbReference type="GO" id="GO:0008081">
    <property type="term" value="F:phosphoric diester hydrolase activity"/>
    <property type="evidence" value="ECO:0007669"/>
    <property type="project" value="InterPro"/>
</dbReference>
<dbReference type="GO" id="GO:0006629">
    <property type="term" value="P:lipid metabolic process"/>
    <property type="evidence" value="ECO:0007669"/>
    <property type="project" value="InterPro"/>
</dbReference>
<organism evidence="2 3">
    <name type="scientific">Cellulophaga fucicola</name>
    <dbReference type="NCBI Taxonomy" id="76595"/>
    <lineage>
        <taxon>Bacteria</taxon>
        <taxon>Pseudomonadati</taxon>
        <taxon>Bacteroidota</taxon>
        <taxon>Flavobacteriia</taxon>
        <taxon>Flavobacteriales</taxon>
        <taxon>Flavobacteriaceae</taxon>
        <taxon>Cellulophaga</taxon>
    </lineage>
</organism>